<sequence length="371" mass="40203">MTLPEHTSGWIIQGTAPNDGSAALVWKHNLDLPKLSEHDVLVQFHAWSLNYPEIATLSSRVTNHIHKLTAVQVATGIYPWKQDDPTGIPGSDAAGEVVYVGSGVKNLTVGDRVFPIYYPNFDFGSAPTVETGRGVCGLDAPGVFCEYAIFDQRALSKMPKNLSYKEAATFPCSALAAWNALYGYNPIRPGSWVLVQGTGGVSMFAIQFAVAAGASVIATTSSEAKATLLRKMGVKHIINYKEDQEWGETARKLTPGGLGCDHVIEVGGPATIRQSFQCVARGGVINVIGFLAGQTQGPEDPTFLEPLVRACVVRGVEVGSRQQLEDMIKAIECQDVKPVLDSVEFSLKELKRVYERVWKREHFGKAVITGI</sequence>
<dbReference type="GO" id="GO:0016491">
    <property type="term" value="F:oxidoreductase activity"/>
    <property type="evidence" value="ECO:0007669"/>
    <property type="project" value="InterPro"/>
</dbReference>
<dbReference type="Gene3D" id="3.40.50.720">
    <property type="entry name" value="NAD(P)-binding Rossmann-like Domain"/>
    <property type="match status" value="1"/>
</dbReference>
<reference evidence="2" key="2">
    <citation type="submission" date="2020-03" db="EMBL/GenBank/DDBJ databases">
        <authorList>
            <person name="Fu F.-F."/>
            <person name="Chen J."/>
        </authorList>
    </citation>
    <scope>NUCLEOTIDE SEQUENCE</scope>
    <source>
        <strain evidence="2">Lc1</strain>
    </source>
</reference>
<organism evidence="2 3">
    <name type="scientific">Colletotrichum gloeosporioides</name>
    <name type="common">Anthracnose fungus</name>
    <name type="synonym">Glomerella cingulata</name>
    <dbReference type="NCBI Taxonomy" id="474922"/>
    <lineage>
        <taxon>Eukaryota</taxon>
        <taxon>Fungi</taxon>
        <taxon>Dikarya</taxon>
        <taxon>Ascomycota</taxon>
        <taxon>Pezizomycotina</taxon>
        <taxon>Sordariomycetes</taxon>
        <taxon>Hypocreomycetidae</taxon>
        <taxon>Glomerellales</taxon>
        <taxon>Glomerellaceae</taxon>
        <taxon>Colletotrichum</taxon>
        <taxon>Colletotrichum gloeosporioides species complex</taxon>
    </lineage>
</organism>
<dbReference type="InterPro" id="IPR052711">
    <property type="entry name" value="Zinc_ADH-like"/>
</dbReference>
<dbReference type="Pfam" id="PF00107">
    <property type="entry name" value="ADH_zinc_N"/>
    <property type="match status" value="1"/>
</dbReference>
<dbReference type="InterPro" id="IPR011032">
    <property type="entry name" value="GroES-like_sf"/>
</dbReference>
<name>A0A8H4CHZ5_COLGL</name>
<feature type="domain" description="Enoyl reductase (ER)" evidence="1">
    <location>
        <begin position="20"/>
        <end position="368"/>
    </location>
</feature>
<dbReference type="InterPro" id="IPR013154">
    <property type="entry name" value="ADH-like_N"/>
</dbReference>
<dbReference type="SUPFAM" id="SSF51735">
    <property type="entry name" value="NAD(P)-binding Rossmann-fold domains"/>
    <property type="match status" value="1"/>
</dbReference>
<dbReference type="InterPro" id="IPR013149">
    <property type="entry name" value="ADH-like_C"/>
</dbReference>
<dbReference type="SUPFAM" id="SSF50129">
    <property type="entry name" value="GroES-like"/>
    <property type="match status" value="1"/>
</dbReference>
<dbReference type="CDD" id="cd08276">
    <property type="entry name" value="MDR7"/>
    <property type="match status" value="1"/>
</dbReference>
<gene>
    <name evidence="2" type="ORF">GCG54_00000644</name>
</gene>
<dbReference type="Gene3D" id="3.90.180.10">
    <property type="entry name" value="Medium-chain alcohol dehydrogenases, catalytic domain"/>
    <property type="match status" value="1"/>
</dbReference>
<evidence type="ECO:0000313" key="3">
    <source>
        <dbReference type="Proteomes" id="UP000613401"/>
    </source>
</evidence>
<dbReference type="RefSeq" id="XP_045263452.1">
    <property type="nucleotide sequence ID" value="XM_045400779.1"/>
</dbReference>
<keyword evidence="3" id="KW-1185">Reference proteome</keyword>
<comment type="caution">
    <text evidence="2">The sequence shown here is derived from an EMBL/GenBank/DDBJ whole genome shotgun (WGS) entry which is preliminary data.</text>
</comment>
<dbReference type="InterPro" id="IPR036291">
    <property type="entry name" value="NAD(P)-bd_dom_sf"/>
</dbReference>
<reference evidence="2" key="1">
    <citation type="journal article" date="2020" name="Phytopathology">
        <title>Genome sequence and comparative analysis of Colletotrichum gloeosporioides isolated from Liriodendron leaves.</title>
        <authorList>
            <person name="Fu F.F."/>
            <person name="Hao Z."/>
            <person name="Wang P."/>
            <person name="Lu Y."/>
            <person name="Xue L.J."/>
            <person name="Wei G."/>
            <person name="Tian Y."/>
            <person name="Baishi H."/>
            <person name="Xu H."/>
            <person name="Shi J."/>
            <person name="Cheng T."/>
            <person name="Wang G."/>
            <person name="Yi Y."/>
            <person name="Chen J."/>
        </authorList>
    </citation>
    <scope>NUCLEOTIDE SEQUENCE</scope>
    <source>
        <strain evidence="2">Lc1</strain>
    </source>
</reference>
<dbReference type="Proteomes" id="UP000613401">
    <property type="component" value="Unassembled WGS sequence"/>
</dbReference>
<dbReference type="EMBL" id="WVTB01000050">
    <property type="protein sequence ID" value="KAF3804293.1"/>
    <property type="molecule type" value="Genomic_DNA"/>
</dbReference>
<evidence type="ECO:0000259" key="1">
    <source>
        <dbReference type="SMART" id="SM00829"/>
    </source>
</evidence>
<dbReference type="SMART" id="SM00829">
    <property type="entry name" value="PKS_ER"/>
    <property type="match status" value="1"/>
</dbReference>
<dbReference type="InterPro" id="IPR020843">
    <property type="entry name" value="ER"/>
</dbReference>
<dbReference type="Pfam" id="PF08240">
    <property type="entry name" value="ADH_N"/>
    <property type="match status" value="1"/>
</dbReference>
<dbReference type="GeneID" id="69007816"/>
<dbReference type="PANTHER" id="PTHR45033">
    <property type="match status" value="1"/>
</dbReference>
<dbReference type="PANTHER" id="PTHR45033:SF2">
    <property type="entry name" value="ZINC-TYPE ALCOHOL DEHYDROGENASE-LIKE PROTEIN C1773.06C"/>
    <property type="match status" value="1"/>
</dbReference>
<accession>A0A8H4CHZ5</accession>
<proteinExistence type="predicted"/>
<dbReference type="AlphaFoldDB" id="A0A8H4CHZ5"/>
<protein>
    <submittedName>
        <fullName evidence="2">Zinc-type alcohol dehydrogenase-like protein</fullName>
    </submittedName>
</protein>
<evidence type="ECO:0000313" key="2">
    <source>
        <dbReference type="EMBL" id="KAF3804293.1"/>
    </source>
</evidence>